<proteinExistence type="inferred from homology"/>
<accession>A0A841L321</accession>
<gene>
    <name evidence="5" type="ORF">FHS79_000972</name>
</gene>
<dbReference type="PANTHER" id="PTHR28620:SF1">
    <property type="entry name" value="CENP-V_GFA DOMAIN-CONTAINING PROTEIN"/>
    <property type="match status" value="1"/>
</dbReference>
<evidence type="ECO:0000256" key="2">
    <source>
        <dbReference type="ARBA" id="ARBA00022723"/>
    </source>
</evidence>
<dbReference type="Pfam" id="PF04828">
    <property type="entry name" value="GFA"/>
    <property type="match status" value="1"/>
</dbReference>
<protein>
    <recommendedName>
        <fullName evidence="4">CENP-V/GFA domain-containing protein</fullName>
    </recommendedName>
</protein>
<dbReference type="EMBL" id="JACIIV010000006">
    <property type="protein sequence ID" value="MBB6226810.1"/>
    <property type="molecule type" value="Genomic_DNA"/>
</dbReference>
<evidence type="ECO:0000313" key="6">
    <source>
        <dbReference type="Proteomes" id="UP000538147"/>
    </source>
</evidence>
<feature type="domain" description="CENP-V/GFA" evidence="4">
    <location>
        <begin position="7"/>
        <end position="108"/>
    </location>
</feature>
<evidence type="ECO:0000313" key="5">
    <source>
        <dbReference type="EMBL" id="MBB6226810.1"/>
    </source>
</evidence>
<dbReference type="InterPro" id="IPR006913">
    <property type="entry name" value="CENP-V/GFA"/>
</dbReference>
<name>A0A841L321_9SPHN</name>
<comment type="caution">
    <text evidence="5">The sequence shown here is derived from an EMBL/GenBank/DDBJ whole genome shotgun (WGS) entry which is preliminary data.</text>
</comment>
<dbReference type="RefSeq" id="WP_184196240.1">
    <property type="nucleotide sequence ID" value="NZ_BMOX01000001.1"/>
</dbReference>
<reference evidence="5 6" key="1">
    <citation type="submission" date="2020-08" db="EMBL/GenBank/DDBJ databases">
        <title>Genomic Encyclopedia of Type Strains, Phase IV (KMG-IV): sequencing the most valuable type-strain genomes for metagenomic binning, comparative biology and taxonomic classification.</title>
        <authorList>
            <person name="Goeker M."/>
        </authorList>
    </citation>
    <scope>NUCLEOTIDE SEQUENCE [LARGE SCALE GENOMIC DNA]</scope>
    <source>
        <strain evidence="5 6">DSM 102189</strain>
    </source>
</reference>
<dbReference type="AlphaFoldDB" id="A0A841L321"/>
<dbReference type="InterPro" id="IPR052355">
    <property type="entry name" value="CENP-V-like"/>
</dbReference>
<keyword evidence="6" id="KW-1185">Reference proteome</keyword>
<keyword evidence="3" id="KW-0862">Zinc</keyword>
<organism evidence="5 6">
    <name type="scientific">Polymorphobacter multimanifer</name>
    <dbReference type="NCBI Taxonomy" id="1070431"/>
    <lineage>
        <taxon>Bacteria</taxon>
        <taxon>Pseudomonadati</taxon>
        <taxon>Pseudomonadota</taxon>
        <taxon>Alphaproteobacteria</taxon>
        <taxon>Sphingomonadales</taxon>
        <taxon>Sphingosinicellaceae</taxon>
        <taxon>Polymorphobacter</taxon>
    </lineage>
</organism>
<evidence type="ECO:0000256" key="1">
    <source>
        <dbReference type="ARBA" id="ARBA00005495"/>
    </source>
</evidence>
<dbReference type="InterPro" id="IPR011057">
    <property type="entry name" value="Mss4-like_sf"/>
</dbReference>
<dbReference type="GO" id="GO:0046872">
    <property type="term" value="F:metal ion binding"/>
    <property type="evidence" value="ECO:0007669"/>
    <property type="project" value="UniProtKB-KW"/>
</dbReference>
<evidence type="ECO:0000256" key="3">
    <source>
        <dbReference type="ARBA" id="ARBA00022833"/>
    </source>
</evidence>
<dbReference type="PROSITE" id="PS51891">
    <property type="entry name" value="CENP_V_GFA"/>
    <property type="match status" value="1"/>
</dbReference>
<evidence type="ECO:0000259" key="4">
    <source>
        <dbReference type="PROSITE" id="PS51891"/>
    </source>
</evidence>
<dbReference type="Gene3D" id="2.170.150.70">
    <property type="match status" value="1"/>
</dbReference>
<dbReference type="SUPFAM" id="SSF51316">
    <property type="entry name" value="Mss4-like"/>
    <property type="match status" value="1"/>
</dbReference>
<dbReference type="Proteomes" id="UP000538147">
    <property type="component" value="Unassembled WGS sequence"/>
</dbReference>
<dbReference type="GO" id="GO:0016846">
    <property type="term" value="F:carbon-sulfur lyase activity"/>
    <property type="evidence" value="ECO:0007669"/>
    <property type="project" value="InterPro"/>
</dbReference>
<dbReference type="PANTHER" id="PTHR28620">
    <property type="entry name" value="CENTROMERE PROTEIN V"/>
    <property type="match status" value="1"/>
</dbReference>
<sequence>MDNQNVRVGKCHCGAVRFEATLSDGFNTIRRCTCSYCRMRGAVAVSAEMGGVRIVEGEEALTSYQFNTGSAKHFFCSRCGIYTHHQRRSNQNQYGVNVACLDGVSPFDFLDVPVVDGVNHPNDTGGPTRMAGTLRFIPAE</sequence>
<comment type="similarity">
    <text evidence="1">Belongs to the Gfa family.</text>
</comment>
<keyword evidence="2" id="KW-0479">Metal-binding</keyword>